<sequence length="129" mass="13699">MSNTEHKNETQVKAGYKATIHNPQTSAAAKDKAARKLEEMGAGAEIPSDFSEVNNGADQSDMGDFIVEDEIYDGVTVDGKSKAGGSTKGRGNVLGGYKATLKNPNVGEEAKERARAILEENDALPDEQT</sequence>
<keyword evidence="3" id="KW-1185">Reference proteome</keyword>
<evidence type="ECO:0000256" key="1">
    <source>
        <dbReference type="SAM" id="MobiDB-lite"/>
    </source>
</evidence>
<dbReference type="EMBL" id="JASNQZ010000012">
    <property type="protein sequence ID" value="KAL0948990.1"/>
    <property type="molecule type" value="Genomic_DNA"/>
</dbReference>
<name>A0ABR3J0I7_9AGAR</name>
<dbReference type="Proteomes" id="UP001556367">
    <property type="component" value="Unassembled WGS sequence"/>
</dbReference>
<evidence type="ECO:0000313" key="2">
    <source>
        <dbReference type="EMBL" id="KAL0948990.1"/>
    </source>
</evidence>
<accession>A0ABR3J0I7</accession>
<organism evidence="2 3">
    <name type="scientific">Hohenbuehelia grisea</name>
    <dbReference type="NCBI Taxonomy" id="104357"/>
    <lineage>
        <taxon>Eukaryota</taxon>
        <taxon>Fungi</taxon>
        <taxon>Dikarya</taxon>
        <taxon>Basidiomycota</taxon>
        <taxon>Agaricomycotina</taxon>
        <taxon>Agaricomycetes</taxon>
        <taxon>Agaricomycetidae</taxon>
        <taxon>Agaricales</taxon>
        <taxon>Pleurotineae</taxon>
        <taxon>Pleurotaceae</taxon>
        <taxon>Hohenbuehelia</taxon>
    </lineage>
</organism>
<comment type="caution">
    <text evidence="2">The sequence shown here is derived from an EMBL/GenBank/DDBJ whole genome shotgun (WGS) entry which is preliminary data.</text>
</comment>
<gene>
    <name evidence="2" type="ORF">HGRIS_009089</name>
</gene>
<proteinExistence type="predicted"/>
<feature type="region of interest" description="Disordered" evidence="1">
    <location>
        <begin position="1"/>
        <end position="20"/>
    </location>
</feature>
<dbReference type="InterPro" id="IPR052670">
    <property type="entry name" value="UPF0654_domain"/>
</dbReference>
<dbReference type="Pfam" id="PF10346">
    <property type="entry name" value="Con-6"/>
    <property type="match status" value="2"/>
</dbReference>
<dbReference type="InterPro" id="IPR018824">
    <property type="entry name" value="Conidiation-specific_6"/>
</dbReference>
<dbReference type="PANTHER" id="PTHR36576:SF1">
    <property type="entry name" value="UPF0654 PROTEIN C11D3.01C-RELATED"/>
    <property type="match status" value="1"/>
</dbReference>
<reference evidence="3" key="1">
    <citation type="submission" date="2024-06" db="EMBL/GenBank/DDBJ databases">
        <title>Multi-omics analyses provide insights into the biosynthesis of the anticancer antibiotic pleurotin in Hohenbuehelia grisea.</title>
        <authorList>
            <person name="Weaver J.A."/>
            <person name="Alberti F."/>
        </authorList>
    </citation>
    <scope>NUCLEOTIDE SEQUENCE [LARGE SCALE GENOMIC DNA]</scope>
    <source>
        <strain evidence="3">T-177</strain>
    </source>
</reference>
<feature type="compositionally biased region" description="Basic and acidic residues" evidence="1">
    <location>
        <begin position="1"/>
        <end position="10"/>
    </location>
</feature>
<protein>
    <recommendedName>
        <fullName evidence="4">Conidiation-specific protein 6</fullName>
    </recommendedName>
</protein>
<evidence type="ECO:0008006" key="4">
    <source>
        <dbReference type="Google" id="ProtNLM"/>
    </source>
</evidence>
<dbReference type="PANTHER" id="PTHR36576">
    <property type="entry name" value="UPF0654 PROTEIN C11D3.01C-RELATED"/>
    <property type="match status" value="1"/>
</dbReference>
<evidence type="ECO:0000313" key="3">
    <source>
        <dbReference type="Proteomes" id="UP001556367"/>
    </source>
</evidence>